<protein>
    <submittedName>
        <fullName evidence="1">Uncharacterized protein</fullName>
    </submittedName>
</protein>
<accession>A0A6C0AD28</accession>
<sequence length="119" mass="14597">MFFEFFVLNKIQVQINDLPKFLKNSKFYKNLDINDDELIIIPNLKIDDEINNFTDLIKTLDFFDCHKYHKNFIKYYKNNSEEVFKFLKSDVFKNELMLKNFCGLIIKNYKQFFVTYKFI</sequence>
<organism evidence="1">
    <name type="scientific">viral metagenome</name>
    <dbReference type="NCBI Taxonomy" id="1070528"/>
    <lineage>
        <taxon>unclassified sequences</taxon>
        <taxon>metagenomes</taxon>
        <taxon>organismal metagenomes</taxon>
    </lineage>
</organism>
<evidence type="ECO:0000313" key="1">
    <source>
        <dbReference type="EMBL" id="QHS77562.1"/>
    </source>
</evidence>
<proteinExistence type="predicted"/>
<name>A0A6C0AD28_9ZZZZ</name>
<reference evidence="1" key="1">
    <citation type="journal article" date="2020" name="Nature">
        <title>Giant virus diversity and host interactions through global metagenomics.</title>
        <authorList>
            <person name="Schulz F."/>
            <person name="Roux S."/>
            <person name="Paez-Espino D."/>
            <person name="Jungbluth S."/>
            <person name="Walsh D.A."/>
            <person name="Denef V.J."/>
            <person name="McMahon K.D."/>
            <person name="Konstantinidis K.T."/>
            <person name="Eloe-Fadrosh E.A."/>
            <person name="Kyrpides N.C."/>
            <person name="Woyke T."/>
        </authorList>
    </citation>
    <scope>NUCLEOTIDE SEQUENCE</scope>
    <source>
        <strain evidence="1">GVMAG-S-1021933-23</strain>
    </source>
</reference>
<dbReference type="EMBL" id="MN740593">
    <property type="protein sequence ID" value="QHS77562.1"/>
    <property type="molecule type" value="Genomic_DNA"/>
</dbReference>
<dbReference type="AlphaFoldDB" id="A0A6C0AD28"/>